<dbReference type="VEuPathDB" id="FungiDB:SAPIO_CDS8145"/>
<dbReference type="AlphaFoldDB" id="A0A084FYZ5"/>
<comment type="caution">
    <text evidence="7">The sequence shown here is derived from an EMBL/GenBank/DDBJ whole genome shotgun (WGS) entry which is preliminary data.</text>
</comment>
<dbReference type="HOGENOM" id="CLU_000288_81_11_1"/>
<keyword evidence="3" id="KW-0547">Nucleotide-binding</keyword>
<dbReference type="SUPFAM" id="SSF56112">
    <property type="entry name" value="Protein kinase-like (PK-like)"/>
    <property type="match status" value="1"/>
</dbReference>
<evidence type="ECO:0000256" key="4">
    <source>
        <dbReference type="ARBA" id="ARBA00022777"/>
    </source>
</evidence>
<gene>
    <name evidence="7" type="ORF">SAPIO_CDS8145</name>
</gene>
<keyword evidence="2" id="KW-0808">Transferase</keyword>
<dbReference type="InterPro" id="IPR051175">
    <property type="entry name" value="CLK_kinases"/>
</dbReference>
<evidence type="ECO:0000313" key="8">
    <source>
        <dbReference type="Proteomes" id="UP000028545"/>
    </source>
</evidence>
<dbReference type="GO" id="GO:0043484">
    <property type="term" value="P:regulation of RNA splicing"/>
    <property type="evidence" value="ECO:0007669"/>
    <property type="project" value="TreeGrafter"/>
</dbReference>
<dbReference type="Proteomes" id="UP000028545">
    <property type="component" value="Unassembled WGS sequence"/>
</dbReference>
<dbReference type="PROSITE" id="PS50011">
    <property type="entry name" value="PROTEIN_KINASE_DOM"/>
    <property type="match status" value="1"/>
</dbReference>
<evidence type="ECO:0000256" key="2">
    <source>
        <dbReference type="ARBA" id="ARBA00022679"/>
    </source>
</evidence>
<dbReference type="InterPro" id="IPR011009">
    <property type="entry name" value="Kinase-like_dom_sf"/>
</dbReference>
<keyword evidence="8" id="KW-1185">Reference proteome</keyword>
<dbReference type="Gene3D" id="1.10.510.10">
    <property type="entry name" value="Transferase(Phosphotransferase) domain 1"/>
    <property type="match status" value="1"/>
</dbReference>
<dbReference type="GO" id="GO:0005524">
    <property type="term" value="F:ATP binding"/>
    <property type="evidence" value="ECO:0007669"/>
    <property type="project" value="UniProtKB-KW"/>
</dbReference>
<dbReference type="RefSeq" id="XP_016640106.1">
    <property type="nucleotide sequence ID" value="XM_016789843.1"/>
</dbReference>
<evidence type="ECO:0000313" key="7">
    <source>
        <dbReference type="EMBL" id="KEZ40307.1"/>
    </source>
</evidence>
<dbReference type="OMA" id="MTSEWHE"/>
<evidence type="ECO:0000256" key="5">
    <source>
        <dbReference type="ARBA" id="ARBA00022840"/>
    </source>
</evidence>
<evidence type="ECO:0000259" key="6">
    <source>
        <dbReference type="PROSITE" id="PS50011"/>
    </source>
</evidence>
<name>A0A084FYZ5_PSEDA</name>
<dbReference type="EMBL" id="JOWA01000121">
    <property type="protein sequence ID" value="KEZ40307.1"/>
    <property type="molecule type" value="Genomic_DNA"/>
</dbReference>
<keyword evidence="5" id="KW-0067">ATP-binding</keyword>
<dbReference type="GO" id="GO:0005634">
    <property type="term" value="C:nucleus"/>
    <property type="evidence" value="ECO:0007669"/>
    <property type="project" value="TreeGrafter"/>
</dbReference>
<dbReference type="PANTHER" id="PTHR45646">
    <property type="entry name" value="SERINE/THREONINE-PROTEIN KINASE DOA-RELATED"/>
    <property type="match status" value="1"/>
</dbReference>
<organism evidence="7 8">
    <name type="scientific">Pseudallescheria apiosperma</name>
    <name type="common">Scedosporium apiospermum</name>
    <dbReference type="NCBI Taxonomy" id="563466"/>
    <lineage>
        <taxon>Eukaryota</taxon>
        <taxon>Fungi</taxon>
        <taxon>Dikarya</taxon>
        <taxon>Ascomycota</taxon>
        <taxon>Pezizomycotina</taxon>
        <taxon>Sordariomycetes</taxon>
        <taxon>Hypocreomycetidae</taxon>
        <taxon>Microascales</taxon>
        <taxon>Microascaceae</taxon>
        <taxon>Scedosporium</taxon>
    </lineage>
</organism>
<dbReference type="PANTHER" id="PTHR45646:SF11">
    <property type="entry name" value="SERINE_THREONINE-PROTEIN KINASE DOA"/>
    <property type="match status" value="1"/>
</dbReference>
<dbReference type="GeneID" id="27727217"/>
<dbReference type="OrthoDB" id="5979581at2759"/>
<dbReference type="InterPro" id="IPR000719">
    <property type="entry name" value="Prot_kinase_dom"/>
</dbReference>
<dbReference type="Pfam" id="PF00069">
    <property type="entry name" value="Pkinase"/>
    <property type="match status" value="1"/>
</dbReference>
<dbReference type="GO" id="GO:0004674">
    <property type="term" value="F:protein serine/threonine kinase activity"/>
    <property type="evidence" value="ECO:0007669"/>
    <property type="project" value="UniProtKB-KW"/>
</dbReference>
<accession>A0A084FYZ5</accession>
<sequence>MFGIKDDTVFEEFEEEELRNPCPRKEVEGRWIYTSRELRRPKRYGPPVLCDFGSTVSGEKERLGDVQPDIYRSPEVILQAPWQYKIDIWNAGCLIWDIFEGGHLFYGTDPEHKYRSRAHLAEIMALLGPPPPKLLAGGTITGKFFAEDGTFQVGIDPPPSVSLEELETNLEGAEKERFMMLMRKMLQWLPQNRSTAKELADDPWINGILGG</sequence>
<dbReference type="KEGG" id="sapo:SAPIO_CDS8145"/>
<evidence type="ECO:0000256" key="1">
    <source>
        <dbReference type="ARBA" id="ARBA00022527"/>
    </source>
</evidence>
<evidence type="ECO:0000256" key="3">
    <source>
        <dbReference type="ARBA" id="ARBA00022741"/>
    </source>
</evidence>
<proteinExistence type="predicted"/>
<reference evidence="7 8" key="1">
    <citation type="journal article" date="2014" name="Genome Announc.">
        <title>Draft genome sequence of the pathogenic fungus Scedosporium apiospermum.</title>
        <authorList>
            <person name="Vandeputte P."/>
            <person name="Ghamrawi S."/>
            <person name="Rechenmann M."/>
            <person name="Iltis A."/>
            <person name="Giraud S."/>
            <person name="Fleury M."/>
            <person name="Thornton C."/>
            <person name="Delhaes L."/>
            <person name="Meyer W."/>
            <person name="Papon N."/>
            <person name="Bouchara J.P."/>
        </authorList>
    </citation>
    <scope>NUCLEOTIDE SEQUENCE [LARGE SCALE GENOMIC DNA]</scope>
    <source>
        <strain evidence="7 8">IHEM 14462</strain>
    </source>
</reference>
<protein>
    <submittedName>
        <fullName evidence="7">Protein kinase</fullName>
    </submittedName>
</protein>
<keyword evidence="1" id="KW-0723">Serine/threonine-protein kinase</keyword>
<feature type="domain" description="Protein kinase" evidence="6">
    <location>
        <begin position="1"/>
        <end position="205"/>
    </location>
</feature>
<keyword evidence="4 7" id="KW-0418">Kinase</keyword>